<sequence length="650" mass="76685">MEFNRKMRDIIYINKKNYIIMTLIFFAIYIVLYCLTSIFFERNIDMFEFIIRIFVLISTFSILLLIYSTKNVFDVRIFKFLSIHFIVIILINLNSLLFEVSKLNLNYYDKVLYRYFGNVLFILSAGLVYKYLRDPKIKLLKNIFIIFIVISIMNLLKVQEYYLALDIFNLIIILLICLRNILIIKKYKIYWKHKINYIYVYTISIFMIVIINCISLIFKIVIINEMVNLIFFISFSSMVSCAIYVIINIPYKVLFKELYERNEKLNNINTNISIKNSELEVSHILIRKKEMIFKDFFKSIPVPIIILSDNTSRVIYCNKYFLSLIEEENIRNVINKKISKLIKFNEDDTFEVKYICDKKIYRGEIECNGHGKYLNIEVIDYNKENGEIILNITDITSKIKINTMKENIERKLLQEKIKRDFLSNISHDLKTPINVIYSALQLEHIFIENKDRQALLKYNGISKKNCLSLMKLTNNLIDSSKIESGYLYPNLKRINVVEFVEDTVNSLICYAKQKEIELLFDTNNEEIYLNLDENFMHRILLNIISNSIKYILEDGKIFVGVFENEEDINIVIKDNGVGMSKEFIDKIFIKYSMGKNNHAVEEKGSGIGLFVVKKLVELQYGSIDVNSNEGNGTKITISFKRENNLNEYKV</sequence>
<dbReference type="InterPro" id="IPR004358">
    <property type="entry name" value="Sig_transdc_His_kin-like_C"/>
</dbReference>
<comment type="catalytic activity">
    <reaction evidence="1">
        <text>ATP + protein L-histidine = ADP + protein N-phospho-L-histidine.</text>
        <dbReference type="EC" id="2.7.13.3"/>
    </reaction>
</comment>
<dbReference type="PANTHER" id="PTHR43547">
    <property type="entry name" value="TWO-COMPONENT HISTIDINE KINASE"/>
    <property type="match status" value="1"/>
</dbReference>
<dbReference type="PROSITE" id="PS50109">
    <property type="entry name" value="HIS_KIN"/>
    <property type="match status" value="1"/>
</dbReference>
<reference evidence="8 9" key="1">
    <citation type="submission" date="2023-07" db="EMBL/GenBank/DDBJ databases">
        <title>Genomic Encyclopedia of Type Strains, Phase IV (KMG-IV): sequencing the most valuable type-strain genomes for metagenomic binning, comparative biology and taxonomic classification.</title>
        <authorList>
            <person name="Goeker M."/>
        </authorList>
    </citation>
    <scope>NUCLEOTIDE SEQUENCE [LARGE SCALE GENOMIC DNA]</scope>
    <source>
        <strain evidence="8 9">DSM 20694</strain>
    </source>
</reference>
<dbReference type="PRINTS" id="PR00344">
    <property type="entry name" value="BCTRLSENSOR"/>
</dbReference>
<dbReference type="SUPFAM" id="SSF55874">
    <property type="entry name" value="ATPase domain of HSP90 chaperone/DNA topoisomerase II/histidine kinase"/>
    <property type="match status" value="1"/>
</dbReference>
<dbReference type="InterPro" id="IPR036890">
    <property type="entry name" value="HATPase_C_sf"/>
</dbReference>
<feature type="transmembrane region" description="Helical" evidence="6">
    <location>
        <begin position="80"/>
        <end position="100"/>
    </location>
</feature>
<keyword evidence="4 8" id="KW-0808">Transferase</keyword>
<protein>
    <recommendedName>
        <fullName evidence="2">histidine kinase</fullName>
        <ecNumber evidence="2">2.7.13.3</ecNumber>
    </recommendedName>
</protein>
<dbReference type="SMART" id="SM00388">
    <property type="entry name" value="HisKA"/>
    <property type="match status" value="1"/>
</dbReference>
<dbReference type="Pfam" id="PF02518">
    <property type="entry name" value="HATPase_c"/>
    <property type="match status" value="1"/>
</dbReference>
<dbReference type="RefSeq" id="WP_307482453.1">
    <property type="nucleotide sequence ID" value="NZ_JAUSUF010000001.1"/>
</dbReference>
<dbReference type="InterPro" id="IPR000014">
    <property type="entry name" value="PAS"/>
</dbReference>
<dbReference type="PANTHER" id="PTHR43547:SF2">
    <property type="entry name" value="HYBRID SIGNAL TRANSDUCTION HISTIDINE KINASE C"/>
    <property type="match status" value="1"/>
</dbReference>
<evidence type="ECO:0000256" key="5">
    <source>
        <dbReference type="ARBA" id="ARBA00023012"/>
    </source>
</evidence>
<evidence type="ECO:0000256" key="3">
    <source>
        <dbReference type="ARBA" id="ARBA00022553"/>
    </source>
</evidence>
<accession>A0ABT9UP69</accession>
<keyword evidence="6" id="KW-0472">Membrane</keyword>
<feature type="transmembrane region" description="Helical" evidence="6">
    <location>
        <begin position="139"/>
        <end position="156"/>
    </location>
</feature>
<evidence type="ECO:0000256" key="4">
    <source>
        <dbReference type="ARBA" id="ARBA00022777"/>
    </source>
</evidence>
<proteinExistence type="predicted"/>
<dbReference type="Pfam" id="PF00512">
    <property type="entry name" value="HisKA"/>
    <property type="match status" value="1"/>
</dbReference>
<feature type="transmembrane region" description="Helical" evidence="6">
    <location>
        <begin position="112"/>
        <end position="132"/>
    </location>
</feature>
<feature type="domain" description="Histidine kinase" evidence="7">
    <location>
        <begin position="424"/>
        <end position="643"/>
    </location>
</feature>
<feature type="transmembrane region" description="Helical" evidence="6">
    <location>
        <begin position="20"/>
        <end position="40"/>
    </location>
</feature>
<keyword evidence="3" id="KW-0597">Phosphoprotein</keyword>
<keyword evidence="5" id="KW-0902">Two-component regulatory system</keyword>
<dbReference type="InterPro" id="IPR036097">
    <property type="entry name" value="HisK_dim/P_sf"/>
</dbReference>
<dbReference type="SUPFAM" id="SSF47384">
    <property type="entry name" value="Homodimeric domain of signal transducing histidine kinase"/>
    <property type="match status" value="1"/>
</dbReference>
<gene>
    <name evidence="8" type="ORF">J2S18_000354</name>
</gene>
<dbReference type="CDD" id="cd00082">
    <property type="entry name" value="HisKA"/>
    <property type="match status" value="1"/>
</dbReference>
<dbReference type="EMBL" id="JAUSUF010000001">
    <property type="protein sequence ID" value="MDQ0148437.1"/>
    <property type="molecule type" value="Genomic_DNA"/>
</dbReference>
<evidence type="ECO:0000313" key="9">
    <source>
        <dbReference type="Proteomes" id="UP001228504"/>
    </source>
</evidence>
<dbReference type="InterPro" id="IPR003594">
    <property type="entry name" value="HATPase_dom"/>
</dbReference>
<keyword evidence="9" id="KW-1185">Reference proteome</keyword>
<evidence type="ECO:0000259" key="7">
    <source>
        <dbReference type="PROSITE" id="PS50109"/>
    </source>
</evidence>
<evidence type="ECO:0000256" key="1">
    <source>
        <dbReference type="ARBA" id="ARBA00000085"/>
    </source>
</evidence>
<evidence type="ECO:0000256" key="6">
    <source>
        <dbReference type="SAM" id="Phobius"/>
    </source>
</evidence>
<evidence type="ECO:0000313" key="8">
    <source>
        <dbReference type="EMBL" id="MDQ0148437.1"/>
    </source>
</evidence>
<feature type="transmembrane region" description="Helical" evidence="6">
    <location>
        <begin position="229"/>
        <end position="251"/>
    </location>
</feature>
<keyword evidence="6" id="KW-1133">Transmembrane helix</keyword>
<dbReference type="Gene3D" id="3.30.450.20">
    <property type="entry name" value="PAS domain"/>
    <property type="match status" value="1"/>
</dbReference>
<name>A0ABT9UP69_9FIRM</name>
<organism evidence="8 9">
    <name type="scientific">Eubacterium multiforme</name>
    <dbReference type="NCBI Taxonomy" id="83339"/>
    <lineage>
        <taxon>Bacteria</taxon>
        <taxon>Bacillati</taxon>
        <taxon>Bacillota</taxon>
        <taxon>Clostridia</taxon>
        <taxon>Eubacteriales</taxon>
        <taxon>Eubacteriaceae</taxon>
        <taxon>Eubacterium</taxon>
    </lineage>
</organism>
<feature type="transmembrane region" description="Helical" evidence="6">
    <location>
        <begin position="196"/>
        <end position="223"/>
    </location>
</feature>
<dbReference type="Proteomes" id="UP001228504">
    <property type="component" value="Unassembled WGS sequence"/>
</dbReference>
<dbReference type="InterPro" id="IPR003661">
    <property type="entry name" value="HisK_dim/P_dom"/>
</dbReference>
<feature type="transmembrane region" description="Helical" evidence="6">
    <location>
        <begin position="162"/>
        <end position="184"/>
    </location>
</feature>
<feature type="transmembrane region" description="Helical" evidence="6">
    <location>
        <begin position="46"/>
        <end position="68"/>
    </location>
</feature>
<evidence type="ECO:0000256" key="2">
    <source>
        <dbReference type="ARBA" id="ARBA00012438"/>
    </source>
</evidence>
<dbReference type="Gene3D" id="3.30.565.10">
    <property type="entry name" value="Histidine kinase-like ATPase, C-terminal domain"/>
    <property type="match status" value="1"/>
</dbReference>
<keyword evidence="4 8" id="KW-0418">Kinase</keyword>
<dbReference type="InterPro" id="IPR005467">
    <property type="entry name" value="His_kinase_dom"/>
</dbReference>
<dbReference type="EC" id="2.7.13.3" evidence="2"/>
<dbReference type="Gene3D" id="1.10.287.130">
    <property type="match status" value="1"/>
</dbReference>
<dbReference type="GO" id="GO:0016301">
    <property type="term" value="F:kinase activity"/>
    <property type="evidence" value="ECO:0007669"/>
    <property type="project" value="UniProtKB-KW"/>
</dbReference>
<dbReference type="SMART" id="SM00387">
    <property type="entry name" value="HATPase_c"/>
    <property type="match status" value="1"/>
</dbReference>
<keyword evidence="6" id="KW-0812">Transmembrane</keyword>
<dbReference type="Pfam" id="PF13188">
    <property type="entry name" value="PAS_8"/>
    <property type="match status" value="1"/>
</dbReference>
<comment type="caution">
    <text evidence="8">The sequence shown here is derived from an EMBL/GenBank/DDBJ whole genome shotgun (WGS) entry which is preliminary data.</text>
</comment>